<feature type="transmembrane region" description="Helical" evidence="6">
    <location>
        <begin position="97"/>
        <end position="115"/>
    </location>
</feature>
<evidence type="ECO:0000313" key="9">
    <source>
        <dbReference type="Proteomes" id="UP000179266"/>
    </source>
</evidence>
<dbReference type="InterPro" id="IPR002541">
    <property type="entry name" value="Cyt_c_assembly"/>
</dbReference>
<evidence type="ECO:0000259" key="7">
    <source>
        <dbReference type="Pfam" id="PF01578"/>
    </source>
</evidence>
<evidence type="ECO:0000256" key="5">
    <source>
        <dbReference type="ARBA" id="ARBA00023136"/>
    </source>
</evidence>
<dbReference type="PANTHER" id="PTHR30071:SF1">
    <property type="entry name" value="CYTOCHROME B_B6 PROTEIN-RELATED"/>
    <property type="match status" value="1"/>
</dbReference>
<feature type="transmembrane region" description="Helical" evidence="6">
    <location>
        <begin position="221"/>
        <end position="239"/>
    </location>
</feature>
<feature type="transmembrane region" description="Helical" evidence="6">
    <location>
        <begin position="6"/>
        <end position="28"/>
    </location>
</feature>
<proteinExistence type="predicted"/>
<keyword evidence="4 6" id="KW-1133">Transmembrane helix</keyword>
<comment type="subcellular location">
    <subcellularLocation>
        <location evidence="1">Membrane</location>
        <topology evidence="1">Multi-pass membrane protein</topology>
    </subcellularLocation>
</comment>
<dbReference type="Pfam" id="PF01578">
    <property type="entry name" value="Cytochrom_C_asm"/>
    <property type="match status" value="1"/>
</dbReference>
<keyword evidence="3" id="KW-0201">Cytochrome c-type biogenesis</keyword>
<dbReference type="PANTHER" id="PTHR30071">
    <property type="entry name" value="HEME EXPORTER PROTEIN C"/>
    <property type="match status" value="1"/>
</dbReference>
<reference evidence="8 9" key="1">
    <citation type="journal article" date="2016" name="Nat. Commun.">
        <title>Thousands of microbial genomes shed light on interconnected biogeochemical processes in an aquifer system.</title>
        <authorList>
            <person name="Anantharaman K."/>
            <person name="Brown C.T."/>
            <person name="Hug L.A."/>
            <person name="Sharon I."/>
            <person name="Castelle C.J."/>
            <person name="Probst A.J."/>
            <person name="Thomas B.C."/>
            <person name="Singh A."/>
            <person name="Wilkins M.J."/>
            <person name="Karaoz U."/>
            <person name="Brodie E.L."/>
            <person name="Williams K.H."/>
            <person name="Hubbard S.S."/>
            <person name="Banfield J.F."/>
        </authorList>
    </citation>
    <scope>NUCLEOTIDE SEQUENCE [LARGE SCALE GENOMIC DNA]</scope>
</reference>
<feature type="transmembrane region" description="Helical" evidence="6">
    <location>
        <begin position="40"/>
        <end position="59"/>
    </location>
</feature>
<gene>
    <name evidence="8" type="ORF">A2161_06975</name>
</gene>
<dbReference type="GO" id="GO:0005886">
    <property type="term" value="C:plasma membrane"/>
    <property type="evidence" value="ECO:0007669"/>
    <property type="project" value="TreeGrafter"/>
</dbReference>
<evidence type="ECO:0000256" key="2">
    <source>
        <dbReference type="ARBA" id="ARBA00022692"/>
    </source>
</evidence>
<evidence type="ECO:0000256" key="4">
    <source>
        <dbReference type="ARBA" id="ARBA00022989"/>
    </source>
</evidence>
<dbReference type="InterPro" id="IPR045062">
    <property type="entry name" value="Cyt_c_biogenesis_CcsA/CcmC"/>
</dbReference>
<comment type="caution">
    <text evidence="8">The sequence shown here is derived from an EMBL/GenBank/DDBJ whole genome shotgun (WGS) entry which is preliminary data.</text>
</comment>
<feature type="transmembrane region" description="Helical" evidence="6">
    <location>
        <begin position="135"/>
        <end position="161"/>
    </location>
</feature>
<dbReference type="Proteomes" id="UP000179266">
    <property type="component" value="Unassembled WGS sequence"/>
</dbReference>
<name>A0A1F7RW09_9BACT</name>
<keyword evidence="2 6" id="KW-0812">Transmembrane</keyword>
<dbReference type="GO" id="GO:0017004">
    <property type="term" value="P:cytochrome complex assembly"/>
    <property type="evidence" value="ECO:0007669"/>
    <property type="project" value="UniProtKB-KW"/>
</dbReference>
<dbReference type="InterPro" id="IPR017562">
    <property type="entry name" value="Cyt_c_biogenesis_CcsA"/>
</dbReference>
<evidence type="ECO:0000313" key="8">
    <source>
        <dbReference type="EMBL" id="OGL45238.1"/>
    </source>
</evidence>
<feature type="domain" description="Cytochrome c assembly protein" evidence="7">
    <location>
        <begin position="71"/>
        <end position="268"/>
    </location>
</feature>
<dbReference type="NCBIfam" id="TIGR03144">
    <property type="entry name" value="cytochr_II_ccsB"/>
    <property type="match status" value="1"/>
</dbReference>
<keyword evidence="5 6" id="KW-0472">Membrane</keyword>
<evidence type="ECO:0000256" key="1">
    <source>
        <dbReference type="ARBA" id="ARBA00004141"/>
    </source>
</evidence>
<feature type="transmembrane region" description="Helical" evidence="6">
    <location>
        <begin position="246"/>
        <end position="265"/>
    </location>
</feature>
<evidence type="ECO:0000256" key="3">
    <source>
        <dbReference type="ARBA" id="ARBA00022748"/>
    </source>
</evidence>
<dbReference type="GO" id="GO:0020037">
    <property type="term" value="F:heme binding"/>
    <property type="evidence" value="ECO:0007669"/>
    <property type="project" value="InterPro"/>
</dbReference>
<evidence type="ECO:0000256" key="6">
    <source>
        <dbReference type="SAM" id="Phobius"/>
    </source>
</evidence>
<dbReference type="AlphaFoldDB" id="A0A1F7RW09"/>
<sequence length="280" mass="32547">MDWNRFLLAGTNFQIVFGVYVLASILYLIGLRVRTWQLKIVSSSVLWIGLVLNTCMIVSRWHTAGRPPFKTLYESLIFLAWCIVFVYLIIEILHKVRLLGIFATIAPVLIFIYSLSKRDVEIVNLPAALQSGWFIPHVLVYFIGYAALFISFATAVLYLFFPEKIRVTWSDLIGQEYLDFEIFTYKIIVFGFTFLTIGLLIGAVWAKSAWGDYWSWDPKESWSLITWLTYTVYLHLRYLKEWRGKKAAWFAIIGFLFIMFTYLGMNALPTSSQSVHVYTD</sequence>
<protein>
    <submittedName>
        <fullName evidence="8">C-type cytochrome biogenesis protein CcsB</fullName>
    </submittedName>
</protein>
<organism evidence="8 9">
    <name type="scientific">Candidatus Schekmanbacteria bacterium RBG_13_48_7</name>
    <dbReference type="NCBI Taxonomy" id="1817878"/>
    <lineage>
        <taxon>Bacteria</taxon>
        <taxon>Candidatus Schekmaniibacteriota</taxon>
    </lineage>
</organism>
<feature type="transmembrane region" description="Helical" evidence="6">
    <location>
        <begin position="182"/>
        <end position="206"/>
    </location>
</feature>
<feature type="transmembrane region" description="Helical" evidence="6">
    <location>
        <begin position="71"/>
        <end position="90"/>
    </location>
</feature>
<dbReference type="EMBL" id="MGDD01000188">
    <property type="protein sequence ID" value="OGL45238.1"/>
    <property type="molecule type" value="Genomic_DNA"/>
</dbReference>
<accession>A0A1F7RW09</accession>